<dbReference type="RefSeq" id="WP_198324322.1">
    <property type="nucleotide sequence ID" value="NZ_CP104311.1"/>
</dbReference>
<keyword evidence="1" id="KW-0489">Methyltransferase</keyword>
<dbReference type="PANTHER" id="PTHR43861">
    <property type="entry name" value="TRANS-ACONITATE 2-METHYLTRANSFERASE-RELATED"/>
    <property type="match status" value="1"/>
</dbReference>
<dbReference type="PANTHER" id="PTHR43861:SF5">
    <property type="entry name" value="BLL5978 PROTEIN"/>
    <property type="match status" value="1"/>
</dbReference>
<dbReference type="SUPFAM" id="SSF53335">
    <property type="entry name" value="S-adenosyl-L-methionine-dependent methyltransferases"/>
    <property type="match status" value="1"/>
</dbReference>
<keyword evidence="2" id="KW-1185">Reference proteome</keyword>
<dbReference type="InterPro" id="IPR029063">
    <property type="entry name" value="SAM-dependent_MTases_sf"/>
</dbReference>
<reference evidence="1 2" key="1">
    <citation type="submission" date="2022-09" db="EMBL/GenBank/DDBJ databases">
        <authorList>
            <person name="Giprobiosintez L."/>
        </authorList>
    </citation>
    <scope>NUCLEOTIDE SEQUENCE [LARGE SCALE GENOMIC DNA]</scope>
    <source>
        <strain evidence="2">VKPM-B-12549 (GBS-15)</strain>
    </source>
</reference>
<dbReference type="Gene3D" id="3.40.50.150">
    <property type="entry name" value="Vaccinia Virus protein VP39"/>
    <property type="match status" value="1"/>
</dbReference>
<dbReference type="CDD" id="cd02440">
    <property type="entry name" value="AdoMet_MTases"/>
    <property type="match status" value="1"/>
</dbReference>
<sequence>MTEKISGQIEERNSETLRVDRIFRTLSMEFDSEVKNVLDIGCWDGTLLEQLPEIWVRHGIELNKYAAEQARKKGLTIFESKIENFVNDVGLHYDIIFMMDVLEHISSPMAVLSRVAQLLVPGGLFIALTGNIETFAARFFGGAWYYVNYPEHVSFFSGESLTKSLQSVDMIPIKVLHVTHHSALVGVTLRKLYRRLLSVNRRGTTGLSNPSFSLNGFALAFSRIVRGKDHLLVLAQKAQ</sequence>
<accession>A0ABZ2F1K3</accession>
<dbReference type="Pfam" id="PF13489">
    <property type="entry name" value="Methyltransf_23"/>
    <property type="match status" value="1"/>
</dbReference>
<keyword evidence="1" id="KW-0808">Transferase</keyword>
<gene>
    <name evidence="1" type="ORF">N4J17_11195</name>
</gene>
<evidence type="ECO:0000313" key="1">
    <source>
        <dbReference type="EMBL" id="WWF01033.1"/>
    </source>
</evidence>
<dbReference type="EMBL" id="CP104311">
    <property type="protein sequence ID" value="WWF01033.1"/>
    <property type="molecule type" value="Genomic_DNA"/>
</dbReference>
<dbReference type="GO" id="GO:0032259">
    <property type="term" value="P:methylation"/>
    <property type="evidence" value="ECO:0007669"/>
    <property type="project" value="UniProtKB-KW"/>
</dbReference>
<organism evidence="1 2">
    <name type="scientific">Methylococcus capsulatus</name>
    <dbReference type="NCBI Taxonomy" id="414"/>
    <lineage>
        <taxon>Bacteria</taxon>
        <taxon>Pseudomonadati</taxon>
        <taxon>Pseudomonadota</taxon>
        <taxon>Gammaproteobacteria</taxon>
        <taxon>Methylococcales</taxon>
        <taxon>Methylococcaceae</taxon>
        <taxon>Methylococcus</taxon>
    </lineage>
</organism>
<evidence type="ECO:0000313" key="2">
    <source>
        <dbReference type="Proteomes" id="UP001359308"/>
    </source>
</evidence>
<dbReference type="GO" id="GO:0008168">
    <property type="term" value="F:methyltransferase activity"/>
    <property type="evidence" value="ECO:0007669"/>
    <property type="project" value="UniProtKB-KW"/>
</dbReference>
<proteinExistence type="predicted"/>
<dbReference type="Proteomes" id="UP001359308">
    <property type="component" value="Chromosome"/>
</dbReference>
<name>A0ABZ2F1K3_METCP</name>
<protein>
    <submittedName>
        <fullName evidence="1">Class I SAM-dependent methyltransferase</fullName>
    </submittedName>
</protein>